<reference evidence="2 3" key="1">
    <citation type="submission" date="2018-09" db="EMBL/GenBank/DDBJ databases">
        <title>Complete genome sequence of Cupriavidus oxalaticus T2, a bacterium capable of phenol tolerance and degradation.</title>
        <authorList>
            <person name="Yan J."/>
        </authorList>
    </citation>
    <scope>NUCLEOTIDE SEQUENCE [LARGE SCALE GENOMIC DNA]</scope>
    <source>
        <strain evidence="2 3">T2</strain>
    </source>
</reference>
<name>A0A5P3VQL0_9BURK</name>
<dbReference type="CDD" id="cd04196">
    <property type="entry name" value="GT_2_like_d"/>
    <property type="match status" value="1"/>
</dbReference>
<dbReference type="Pfam" id="PF00535">
    <property type="entry name" value="Glycos_transf_2"/>
    <property type="match status" value="1"/>
</dbReference>
<keyword evidence="2" id="KW-0808">Transferase</keyword>
<dbReference type="AlphaFoldDB" id="A0A5P3VQL0"/>
<dbReference type="Gene3D" id="3.90.550.10">
    <property type="entry name" value="Spore Coat Polysaccharide Biosynthesis Protein SpsA, Chain A"/>
    <property type="match status" value="1"/>
</dbReference>
<dbReference type="InterPro" id="IPR001173">
    <property type="entry name" value="Glyco_trans_2-like"/>
</dbReference>
<evidence type="ECO:0000313" key="2">
    <source>
        <dbReference type="EMBL" id="QEZ47541.1"/>
    </source>
</evidence>
<evidence type="ECO:0000313" key="3">
    <source>
        <dbReference type="Proteomes" id="UP000325743"/>
    </source>
</evidence>
<proteinExistence type="predicted"/>
<evidence type="ECO:0000259" key="1">
    <source>
        <dbReference type="Pfam" id="PF00535"/>
    </source>
</evidence>
<dbReference type="Proteomes" id="UP000325743">
    <property type="component" value="Chromosome 2"/>
</dbReference>
<dbReference type="InterPro" id="IPR029044">
    <property type="entry name" value="Nucleotide-diphossugar_trans"/>
</dbReference>
<protein>
    <submittedName>
        <fullName evidence="2">Glycosyltransferase family 2 protein</fullName>
    </submittedName>
</protein>
<feature type="domain" description="Glycosyltransferase 2-like" evidence="1">
    <location>
        <begin position="1"/>
        <end position="172"/>
    </location>
</feature>
<dbReference type="PANTHER" id="PTHR22916">
    <property type="entry name" value="GLYCOSYLTRANSFERASE"/>
    <property type="match status" value="1"/>
</dbReference>
<dbReference type="SUPFAM" id="SSF53448">
    <property type="entry name" value="Nucleotide-diphospho-sugar transferases"/>
    <property type="match status" value="1"/>
</dbReference>
<organism evidence="2 3">
    <name type="scientific">Cupriavidus oxalaticus</name>
    <dbReference type="NCBI Taxonomy" id="96344"/>
    <lineage>
        <taxon>Bacteria</taxon>
        <taxon>Pseudomonadati</taxon>
        <taxon>Pseudomonadota</taxon>
        <taxon>Betaproteobacteria</taxon>
        <taxon>Burkholderiales</taxon>
        <taxon>Burkholderiaceae</taxon>
        <taxon>Cupriavidus</taxon>
    </lineage>
</organism>
<dbReference type="PANTHER" id="PTHR22916:SF3">
    <property type="entry name" value="UDP-GLCNAC:BETAGAL BETA-1,3-N-ACETYLGLUCOSAMINYLTRANSFERASE-LIKE PROTEIN 1"/>
    <property type="match status" value="1"/>
</dbReference>
<sequence length="320" mass="36387">MCTCNGGRFLIPQLESIVAQTRKPDHIVVSDDLSTDDTWTKLQDWASTVRAAHGIRVTLFQNVVRLGVTKNFEQAIRALDTDIVFLADQDDVWLPNKIEVLVARFADPATMLAHSDATLIDENGKDLGKSLFEALRLSDREKELVQRQHFFEIYCRRNLVTGTTAAFRRELLGMALPFPEDWIHDEWLAACAAAESKVAMLTDKLTEYRQHGTNAIGVPVTAVSRLTLYAMRVARTPRDEHLRYKLRRLDALRERLVNANAGDRDKLALLDEARAHFERRIRFGRSPASRVTSILREYKASGYHRFADGFAGMVRDVIHL</sequence>
<accession>A0A5P3VQL0</accession>
<gene>
    <name evidence="2" type="ORF">D2917_25850</name>
</gene>
<dbReference type="EMBL" id="CP032519">
    <property type="protein sequence ID" value="QEZ47541.1"/>
    <property type="molecule type" value="Genomic_DNA"/>
</dbReference>
<dbReference type="GO" id="GO:0016758">
    <property type="term" value="F:hexosyltransferase activity"/>
    <property type="evidence" value="ECO:0007669"/>
    <property type="project" value="UniProtKB-ARBA"/>
</dbReference>